<organism evidence="1">
    <name type="scientific">Eremomyces bilateralis CBS 781.70</name>
    <dbReference type="NCBI Taxonomy" id="1392243"/>
    <lineage>
        <taxon>Eukaryota</taxon>
        <taxon>Fungi</taxon>
        <taxon>Dikarya</taxon>
        <taxon>Ascomycota</taxon>
        <taxon>Pezizomycotina</taxon>
        <taxon>Dothideomycetes</taxon>
        <taxon>Dothideomycetes incertae sedis</taxon>
        <taxon>Eremomycetales</taxon>
        <taxon>Eremomycetaceae</taxon>
        <taxon>Eremomyces</taxon>
    </lineage>
</organism>
<proteinExistence type="predicted"/>
<evidence type="ECO:0000313" key="1">
    <source>
        <dbReference type="EMBL" id="KAF1816794.1"/>
    </source>
</evidence>
<dbReference type="EMBL" id="ML975149">
    <property type="protein sequence ID" value="KAF1816794.1"/>
    <property type="molecule type" value="Genomic_DNA"/>
</dbReference>
<dbReference type="AlphaFoldDB" id="A0A6G1GFJ1"/>
<accession>A0A6G1GFJ1</accession>
<sequence>MQAVSLNSRGNPFLLGIAGYGRTMAASEENNLLSAIETQLNLQTRCTTILRSSRNSELYAKKVHVIIRRIFKSGRRKRALHFILLRLAIGTQRAVLSSITTSLRIFQNHEGLESLGKNRLRQTNSSLLDCKSGRQEYLTRFRSNGRGIL</sequence>
<name>A0A6G1GFJ1_9PEZI</name>
<dbReference type="Proteomes" id="UP000504638">
    <property type="component" value="Unplaced"/>
</dbReference>
<dbReference type="RefSeq" id="XP_033538425.1">
    <property type="nucleotide sequence ID" value="XM_033683375.1"/>
</dbReference>
<protein>
    <submittedName>
        <fullName evidence="1 3">Uncharacterized protein</fullName>
    </submittedName>
</protein>
<evidence type="ECO:0000313" key="3">
    <source>
        <dbReference type="RefSeq" id="XP_033538425.1"/>
    </source>
</evidence>
<reference evidence="3" key="2">
    <citation type="submission" date="2020-04" db="EMBL/GenBank/DDBJ databases">
        <authorList>
            <consortium name="NCBI Genome Project"/>
        </authorList>
    </citation>
    <scope>NUCLEOTIDE SEQUENCE</scope>
    <source>
        <strain evidence="3">CBS 781.70</strain>
    </source>
</reference>
<reference evidence="3" key="3">
    <citation type="submission" date="2025-04" db="UniProtKB">
        <authorList>
            <consortium name="RefSeq"/>
        </authorList>
    </citation>
    <scope>IDENTIFICATION</scope>
    <source>
        <strain evidence="3">CBS 781.70</strain>
    </source>
</reference>
<dbReference type="GeneID" id="54423945"/>
<keyword evidence="2" id="KW-1185">Reference proteome</keyword>
<gene>
    <name evidence="1 3" type="ORF">P152DRAFT_949</name>
</gene>
<reference evidence="1 3" key="1">
    <citation type="submission" date="2020-01" db="EMBL/GenBank/DDBJ databases">
        <authorList>
            <consortium name="DOE Joint Genome Institute"/>
            <person name="Haridas S."/>
            <person name="Albert R."/>
            <person name="Binder M."/>
            <person name="Bloem J."/>
            <person name="Labutti K."/>
            <person name="Salamov A."/>
            <person name="Andreopoulos B."/>
            <person name="Baker S.E."/>
            <person name="Barry K."/>
            <person name="Bills G."/>
            <person name="Bluhm B.H."/>
            <person name="Cannon C."/>
            <person name="Castanera R."/>
            <person name="Culley D.E."/>
            <person name="Daum C."/>
            <person name="Ezra D."/>
            <person name="Gonzalez J.B."/>
            <person name="Henrissat B."/>
            <person name="Kuo A."/>
            <person name="Liang C."/>
            <person name="Lipzen A."/>
            <person name="Lutzoni F."/>
            <person name="Magnuson J."/>
            <person name="Mondo S."/>
            <person name="Nolan M."/>
            <person name="Ohm R."/>
            <person name="Pangilinan J."/>
            <person name="Park H.-J."/>
            <person name="Ramirez L."/>
            <person name="Alfaro M."/>
            <person name="Sun H."/>
            <person name="Tritt A."/>
            <person name="Yoshinaga Y."/>
            <person name="Zwiers L.-H."/>
            <person name="Turgeon B.G."/>
            <person name="Goodwin S.B."/>
            <person name="Spatafora J.W."/>
            <person name="Crous P.W."/>
            <person name="Grigoriev I.V."/>
        </authorList>
    </citation>
    <scope>NUCLEOTIDE SEQUENCE</scope>
    <source>
        <strain evidence="1 3">CBS 781.70</strain>
    </source>
</reference>
<evidence type="ECO:0000313" key="2">
    <source>
        <dbReference type="Proteomes" id="UP000504638"/>
    </source>
</evidence>